<organism evidence="14 15">
    <name type="scientific">Actinokineospora xionganensis</name>
    <dbReference type="NCBI Taxonomy" id="2684470"/>
    <lineage>
        <taxon>Bacteria</taxon>
        <taxon>Bacillati</taxon>
        <taxon>Actinomycetota</taxon>
        <taxon>Actinomycetes</taxon>
        <taxon>Pseudonocardiales</taxon>
        <taxon>Pseudonocardiaceae</taxon>
        <taxon>Actinokineospora</taxon>
    </lineage>
</organism>
<evidence type="ECO:0000313" key="14">
    <source>
        <dbReference type="EMBL" id="MBC6450948.1"/>
    </source>
</evidence>
<dbReference type="InterPro" id="IPR000644">
    <property type="entry name" value="CBS_dom"/>
</dbReference>
<evidence type="ECO:0000259" key="13">
    <source>
        <dbReference type="PROSITE" id="PS51846"/>
    </source>
</evidence>
<dbReference type="CDD" id="cd04590">
    <property type="entry name" value="CBS_pair_CorC_HlyC_assoc"/>
    <property type="match status" value="1"/>
</dbReference>
<dbReference type="InterPro" id="IPR005170">
    <property type="entry name" value="Transptr-assoc_dom"/>
</dbReference>
<dbReference type="SUPFAM" id="SSF54631">
    <property type="entry name" value="CBS-domain pair"/>
    <property type="match status" value="1"/>
</dbReference>
<evidence type="ECO:0000313" key="15">
    <source>
        <dbReference type="Proteomes" id="UP000734823"/>
    </source>
</evidence>
<keyword evidence="5" id="KW-0677">Repeat</keyword>
<evidence type="ECO:0000256" key="6">
    <source>
        <dbReference type="ARBA" id="ARBA00022989"/>
    </source>
</evidence>
<dbReference type="SMART" id="SM00116">
    <property type="entry name" value="CBS"/>
    <property type="match status" value="2"/>
</dbReference>
<evidence type="ECO:0000256" key="11">
    <source>
        <dbReference type="SAM" id="Phobius"/>
    </source>
</evidence>
<evidence type="ECO:0000256" key="2">
    <source>
        <dbReference type="ARBA" id="ARBA00006337"/>
    </source>
</evidence>
<evidence type="ECO:0000256" key="10">
    <source>
        <dbReference type="PROSITE-ProRule" id="PRU01193"/>
    </source>
</evidence>
<keyword evidence="6 10" id="KW-1133">Transmembrane helix</keyword>
<dbReference type="InterPro" id="IPR036318">
    <property type="entry name" value="FAD-bd_PCMH-like_sf"/>
</dbReference>
<dbReference type="Pfam" id="PF01595">
    <property type="entry name" value="CNNM"/>
    <property type="match status" value="1"/>
</dbReference>
<dbReference type="Gene3D" id="3.30.465.10">
    <property type="match status" value="1"/>
</dbReference>
<dbReference type="InterPro" id="IPR016169">
    <property type="entry name" value="FAD-bd_PCMH_sub2"/>
</dbReference>
<keyword evidence="4 10" id="KW-0812">Transmembrane</keyword>
<reference evidence="14 15" key="1">
    <citation type="submission" date="2020-06" db="EMBL/GenBank/DDBJ databases">
        <title>Actinokineospora xiongansis sp. nov., isolated from soil of Baiyangdian.</title>
        <authorList>
            <person name="Zhang X."/>
        </authorList>
    </citation>
    <scope>NUCLEOTIDE SEQUENCE [LARGE SCALE GENOMIC DNA]</scope>
    <source>
        <strain evidence="14 15">HBU206404</strain>
    </source>
</reference>
<feature type="domain" description="CNNM transmembrane" evidence="13">
    <location>
        <begin position="1"/>
        <end position="202"/>
    </location>
</feature>
<proteinExistence type="inferred from homology"/>
<evidence type="ECO:0000256" key="9">
    <source>
        <dbReference type="PROSITE-ProRule" id="PRU00703"/>
    </source>
</evidence>
<evidence type="ECO:0000256" key="8">
    <source>
        <dbReference type="ARBA" id="ARBA00023136"/>
    </source>
</evidence>
<feature type="transmembrane region" description="Helical" evidence="11">
    <location>
        <begin position="98"/>
        <end position="119"/>
    </location>
</feature>
<dbReference type="PANTHER" id="PTHR43099:SF6">
    <property type="entry name" value="UPF0053 PROTEIN RV1842C"/>
    <property type="match status" value="1"/>
</dbReference>
<keyword evidence="7 9" id="KW-0129">CBS domain</keyword>
<gene>
    <name evidence="14" type="ORF">GPZ80_27675</name>
</gene>
<feature type="transmembrane region" description="Helical" evidence="11">
    <location>
        <begin position="139"/>
        <end position="157"/>
    </location>
</feature>
<feature type="domain" description="CBS" evidence="12">
    <location>
        <begin position="285"/>
        <end position="342"/>
    </location>
</feature>
<comment type="caution">
    <text evidence="14">The sequence shown here is derived from an EMBL/GenBank/DDBJ whole genome shotgun (WGS) entry which is preliminary data.</text>
</comment>
<dbReference type="InterPro" id="IPR046342">
    <property type="entry name" value="CBS_dom_sf"/>
</dbReference>
<feature type="domain" description="CBS" evidence="12">
    <location>
        <begin position="221"/>
        <end position="282"/>
    </location>
</feature>
<dbReference type="Pfam" id="PF03471">
    <property type="entry name" value="CorC_HlyC"/>
    <property type="match status" value="1"/>
</dbReference>
<dbReference type="Pfam" id="PF00571">
    <property type="entry name" value="CBS"/>
    <property type="match status" value="2"/>
</dbReference>
<evidence type="ECO:0000256" key="7">
    <source>
        <dbReference type="ARBA" id="ARBA00023122"/>
    </source>
</evidence>
<dbReference type="InterPro" id="IPR051676">
    <property type="entry name" value="UPF0053_domain"/>
</dbReference>
<dbReference type="PROSITE" id="PS51371">
    <property type="entry name" value="CBS"/>
    <property type="match status" value="2"/>
</dbReference>
<comment type="subcellular location">
    <subcellularLocation>
        <location evidence="1">Cell membrane</location>
        <topology evidence="1">Multi-pass membrane protein</topology>
    </subcellularLocation>
</comment>
<evidence type="ECO:0000256" key="1">
    <source>
        <dbReference type="ARBA" id="ARBA00004651"/>
    </source>
</evidence>
<evidence type="ECO:0000256" key="5">
    <source>
        <dbReference type="ARBA" id="ARBA00022737"/>
    </source>
</evidence>
<dbReference type="PANTHER" id="PTHR43099">
    <property type="entry name" value="UPF0053 PROTEIN YRKA"/>
    <property type="match status" value="1"/>
</dbReference>
<comment type="similarity">
    <text evidence="2">Belongs to the UPF0053 family.</text>
</comment>
<dbReference type="SMART" id="SM01091">
    <property type="entry name" value="CorC_HlyC"/>
    <property type="match status" value="1"/>
</dbReference>
<evidence type="ECO:0000259" key="12">
    <source>
        <dbReference type="PROSITE" id="PS51371"/>
    </source>
</evidence>
<evidence type="ECO:0000256" key="4">
    <source>
        <dbReference type="ARBA" id="ARBA00022692"/>
    </source>
</evidence>
<feature type="transmembrane region" description="Helical" evidence="11">
    <location>
        <begin position="58"/>
        <end position="78"/>
    </location>
</feature>
<dbReference type="InterPro" id="IPR002550">
    <property type="entry name" value="CNNM"/>
</dbReference>
<evidence type="ECO:0000256" key="3">
    <source>
        <dbReference type="ARBA" id="ARBA00022475"/>
    </source>
</evidence>
<dbReference type="Proteomes" id="UP000734823">
    <property type="component" value="Unassembled WGS sequence"/>
</dbReference>
<keyword evidence="3" id="KW-1003">Cell membrane</keyword>
<dbReference type="SUPFAM" id="SSF56176">
    <property type="entry name" value="FAD-binding/transporter-associated domain-like"/>
    <property type="match status" value="1"/>
</dbReference>
<name>A0ABR7LED1_9PSEU</name>
<dbReference type="EMBL" id="JABVED010000022">
    <property type="protein sequence ID" value="MBC6450948.1"/>
    <property type="molecule type" value="Genomic_DNA"/>
</dbReference>
<dbReference type="Gene3D" id="3.10.580.10">
    <property type="entry name" value="CBS-domain"/>
    <property type="match status" value="1"/>
</dbReference>
<keyword evidence="15" id="KW-1185">Reference proteome</keyword>
<sequence length="452" mass="48018">MLIAAGLVVTLVLTAATGYFVAQEFAYMAVDRGRLRQLAETGDKPAQRALQVTQKLSFMLSGAQFGITVTALLVGYVAEPLLGTGLADLLGLTGLNRAAALSLSLAVSLVFATVVQMVLGELLPKNLAIAKPVPLARALSGSTLVYLKIAGPLIRLFDAAANRLLRAVGIEPVEELPQGATPEDLVRIVDQAGAQGHLDPELTQLLDRGLDFRGLVAEQAMTPRVAVRTIHVDEPASRVVELLDTGFSRFPVVRNDLDDLVGVVGLAEVLTIEPEQRPHTPVGRIATPAVMVPATLPLPAVLERLRAEHRQLACVVDEFGGFAGVVSLEDLAEELVGEIHDEDDPVQAVIERRGEGAWLVPGRARVDEIADATGIALPEHEDYDTVSGLVLLHLGRVPQVGDEVELLITTPSHEDVPPPPQLVSVRVMTVARHVPATVLVCAAPDGAQEVGR</sequence>
<protein>
    <submittedName>
        <fullName evidence="14">HlyC/CorC family transporter</fullName>
    </submittedName>
</protein>
<accession>A0ABR7LED1</accession>
<dbReference type="PROSITE" id="PS51846">
    <property type="entry name" value="CNNM"/>
    <property type="match status" value="1"/>
</dbReference>
<dbReference type="InterPro" id="IPR044751">
    <property type="entry name" value="Ion_transp-like_CBS"/>
</dbReference>
<keyword evidence="8 10" id="KW-0472">Membrane</keyword>